<evidence type="ECO:0000313" key="3">
    <source>
        <dbReference type="Proteomes" id="UP001205890"/>
    </source>
</evidence>
<accession>A0ABT1LGZ3</accession>
<keyword evidence="3" id="KW-1185">Reference proteome</keyword>
<organism evidence="2 3">
    <name type="scientific">Alsobacter ponti</name>
    <dbReference type="NCBI Taxonomy" id="2962936"/>
    <lineage>
        <taxon>Bacteria</taxon>
        <taxon>Pseudomonadati</taxon>
        <taxon>Pseudomonadota</taxon>
        <taxon>Alphaproteobacteria</taxon>
        <taxon>Hyphomicrobiales</taxon>
        <taxon>Alsobacteraceae</taxon>
        <taxon>Alsobacter</taxon>
    </lineage>
</organism>
<proteinExistence type="predicted"/>
<evidence type="ECO:0000259" key="1">
    <source>
        <dbReference type="Pfam" id="PF09361"/>
    </source>
</evidence>
<dbReference type="Pfam" id="PF09361">
    <property type="entry name" value="Phasin_2"/>
    <property type="match status" value="1"/>
</dbReference>
<feature type="domain" description="Phasin" evidence="1">
    <location>
        <begin position="91"/>
        <end position="185"/>
    </location>
</feature>
<name>A0ABT1LGZ3_9HYPH</name>
<protein>
    <submittedName>
        <fullName evidence="2">Phasin family protein</fullName>
    </submittedName>
</protein>
<feature type="non-terminal residue" evidence="2">
    <location>
        <position position="1"/>
    </location>
</feature>
<gene>
    <name evidence="2" type="ORF">NK718_19765</name>
</gene>
<dbReference type="Proteomes" id="UP001205890">
    <property type="component" value="Unassembled WGS sequence"/>
</dbReference>
<dbReference type="RefSeq" id="WP_254745910.1">
    <property type="nucleotide sequence ID" value="NZ_JANCLU010000027.1"/>
</dbReference>
<dbReference type="InterPro" id="IPR018968">
    <property type="entry name" value="Phasin"/>
</dbReference>
<dbReference type="EMBL" id="JANCLU010000027">
    <property type="protein sequence ID" value="MCP8940769.1"/>
    <property type="molecule type" value="Genomic_DNA"/>
</dbReference>
<comment type="caution">
    <text evidence="2">The sequence shown here is derived from an EMBL/GenBank/DDBJ whole genome shotgun (WGS) entry which is preliminary data.</text>
</comment>
<sequence>AAPAKPAAPAPVVAPAAPAPAPAAAKPAAVAPATVEVLPPRKARATEEQPLAFAFHARFATAPVGEVLPKAVQDLATTGLTQAREAYATIRQSAETMTTGLESSGHAASKGLQSFSASVLDAMQANADATLGFLKAMTGVRTLSEAIEIQSRHARQQFEAARSQAKTLAGIATKTLDEAAKPVRAALSHKG</sequence>
<reference evidence="2 3" key="1">
    <citation type="submission" date="2022-07" db="EMBL/GenBank/DDBJ databases">
        <authorList>
            <person name="Li W.-J."/>
            <person name="Deng Q.-Q."/>
        </authorList>
    </citation>
    <scope>NUCLEOTIDE SEQUENCE [LARGE SCALE GENOMIC DNA]</scope>
    <source>
        <strain evidence="2 3">SYSU M60028</strain>
    </source>
</reference>
<evidence type="ECO:0000313" key="2">
    <source>
        <dbReference type="EMBL" id="MCP8940769.1"/>
    </source>
</evidence>